<gene>
    <name evidence="1" type="ORF">FDF70_20630</name>
</gene>
<name>A0A7X5PFD9_CLOSG</name>
<protein>
    <submittedName>
        <fullName evidence="1">Uncharacterized protein</fullName>
    </submittedName>
</protein>
<reference evidence="1 2" key="1">
    <citation type="submission" date="2019-04" db="EMBL/GenBank/DDBJ databases">
        <title>Genome sequencing of Clostridium botulinum Groups I-IV and Clostridium butyricum.</title>
        <authorList>
            <person name="Brunt J."/>
            <person name="Van Vliet A.H.M."/>
            <person name="Stringer S.C."/>
            <person name="Carter A.T."/>
            <person name="Peck M.W."/>
        </authorList>
    </citation>
    <scope>NUCLEOTIDE SEQUENCE [LARGE SCALE GENOMIC DNA]</scope>
    <source>
        <strain evidence="1 2">IFR 18/108</strain>
    </source>
</reference>
<sequence>MKKISQQKLINLSERRIKNSKTINAMVEITETKHIKEVCISLFKKPSEKTQERNRQALQLLRKARRG</sequence>
<evidence type="ECO:0000313" key="1">
    <source>
        <dbReference type="EMBL" id="NFR63809.1"/>
    </source>
</evidence>
<dbReference type="EMBL" id="SXCS01000026">
    <property type="protein sequence ID" value="NFR63809.1"/>
    <property type="molecule type" value="Genomic_DNA"/>
</dbReference>
<proteinExistence type="predicted"/>
<dbReference type="AlphaFoldDB" id="A0A7X5PFD9"/>
<comment type="caution">
    <text evidence="1">The sequence shown here is derived from an EMBL/GenBank/DDBJ whole genome shotgun (WGS) entry which is preliminary data.</text>
</comment>
<evidence type="ECO:0000313" key="2">
    <source>
        <dbReference type="Proteomes" id="UP000486601"/>
    </source>
</evidence>
<dbReference type="RefSeq" id="WP_039698871.1">
    <property type="nucleotide sequence ID" value="NZ_SXAL01000021.1"/>
</dbReference>
<organism evidence="1 2">
    <name type="scientific">Clostridium sporogenes</name>
    <dbReference type="NCBI Taxonomy" id="1509"/>
    <lineage>
        <taxon>Bacteria</taxon>
        <taxon>Bacillati</taxon>
        <taxon>Bacillota</taxon>
        <taxon>Clostridia</taxon>
        <taxon>Eubacteriales</taxon>
        <taxon>Clostridiaceae</taxon>
        <taxon>Clostridium</taxon>
    </lineage>
</organism>
<accession>A0A7X5PFD9</accession>
<dbReference type="Proteomes" id="UP000486601">
    <property type="component" value="Unassembled WGS sequence"/>
</dbReference>